<protein>
    <submittedName>
        <fullName evidence="1">Uncharacterized protein</fullName>
    </submittedName>
</protein>
<evidence type="ECO:0000313" key="1">
    <source>
        <dbReference type="EMBL" id="KAJ3053990.1"/>
    </source>
</evidence>
<evidence type="ECO:0000313" key="2">
    <source>
        <dbReference type="Proteomes" id="UP001212841"/>
    </source>
</evidence>
<dbReference type="EMBL" id="JADGJD010000166">
    <property type="protein sequence ID" value="KAJ3053990.1"/>
    <property type="molecule type" value="Genomic_DNA"/>
</dbReference>
<name>A0AAD5SI69_9FUNG</name>
<comment type="caution">
    <text evidence="1">The sequence shown here is derived from an EMBL/GenBank/DDBJ whole genome shotgun (WGS) entry which is preliminary data.</text>
</comment>
<reference evidence="1" key="1">
    <citation type="submission" date="2020-05" db="EMBL/GenBank/DDBJ databases">
        <title>Phylogenomic resolution of chytrid fungi.</title>
        <authorList>
            <person name="Stajich J.E."/>
            <person name="Amses K."/>
            <person name="Simmons R."/>
            <person name="Seto K."/>
            <person name="Myers J."/>
            <person name="Bonds A."/>
            <person name="Quandt C.A."/>
            <person name="Barry K."/>
            <person name="Liu P."/>
            <person name="Grigoriev I."/>
            <person name="Longcore J.E."/>
            <person name="James T.Y."/>
        </authorList>
    </citation>
    <scope>NUCLEOTIDE SEQUENCE</scope>
    <source>
        <strain evidence="1">JEL0318</strain>
    </source>
</reference>
<proteinExistence type="predicted"/>
<dbReference type="Proteomes" id="UP001212841">
    <property type="component" value="Unassembled WGS sequence"/>
</dbReference>
<organism evidence="1 2">
    <name type="scientific">Rhizophlyctis rosea</name>
    <dbReference type="NCBI Taxonomy" id="64517"/>
    <lineage>
        <taxon>Eukaryota</taxon>
        <taxon>Fungi</taxon>
        <taxon>Fungi incertae sedis</taxon>
        <taxon>Chytridiomycota</taxon>
        <taxon>Chytridiomycota incertae sedis</taxon>
        <taxon>Chytridiomycetes</taxon>
        <taxon>Rhizophlyctidales</taxon>
        <taxon>Rhizophlyctidaceae</taxon>
        <taxon>Rhizophlyctis</taxon>
    </lineage>
</organism>
<dbReference type="AlphaFoldDB" id="A0AAD5SI69"/>
<keyword evidence="2" id="KW-1185">Reference proteome</keyword>
<gene>
    <name evidence="1" type="ORF">HK097_002911</name>
</gene>
<accession>A0AAD5SI69</accession>
<sequence length="221" mass="24660">MTHAQETIEELRSIAADARVLAGYDIGALSISLDSAAAATRLGAIFNEAYKSVSSERKHLASIESFEGMIMGAECPAELSAVQGELVSWQKQQKSIDWGDEIFNYPSFTPTTKHIQSNHAFRQEKAELLEALRTTKEAIIPRKRLQVQRTAFIALVASCIQLCRTDKVIKVLRAENYEHQLKKVTAQLLRIQPLLNQSNVSLTRWASVTSSLMSILMELQT</sequence>